<reference evidence="1 2" key="1">
    <citation type="submission" date="2021-06" db="EMBL/GenBank/DDBJ databases">
        <title>Caerostris darwini draft genome.</title>
        <authorList>
            <person name="Kono N."/>
            <person name="Arakawa K."/>
        </authorList>
    </citation>
    <scope>NUCLEOTIDE SEQUENCE [LARGE SCALE GENOMIC DNA]</scope>
</reference>
<evidence type="ECO:0000313" key="1">
    <source>
        <dbReference type="EMBL" id="GIY28335.1"/>
    </source>
</evidence>
<keyword evidence="2" id="KW-1185">Reference proteome</keyword>
<dbReference type="EMBL" id="BPLQ01007167">
    <property type="protein sequence ID" value="GIY28335.1"/>
    <property type="molecule type" value="Genomic_DNA"/>
</dbReference>
<organism evidence="1 2">
    <name type="scientific">Caerostris darwini</name>
    <dbReference type="NCBI Taxonomy" id="1538125"/>
    <lineage>
        <taxon>Eukaryota</taxon>
        <taxon>Metazoa</taxon>
        <taxon>Ecdysozoa</taxon>
        <taxon>Arthropoda</taxon>
        <taxon>Chelicerata</taxon>
        <taxon>Arachnida</taxon>
        <taxon>Araneae</taxon>
        <taxon>Araneomorphae</taxon>
        <taxon>Entelegynae</taxon>
        <taxon>Araneoidea</taxon>
        <taxon>Araneidae</taxon>
        <taxon>Caerostris</taxon>
    </lineage>
</organism>
<dbReference type="AlphaFoldDB" id="A0AAV4S2M9"/>
<sequence length="92" mass="10422">MLVSSTSPRWDKNILIVVPATARVSKALTRVPFVQRGNGWYCLSRVAVGVAGHVMPFPVVKFPREKRGRPFRISLFCDDSSRLSKHRDLNKN</sequence>
<comment type="caution">
    <text evidence="1">The sequence shown here is derived from an EMBL/GenBank/DDBJ whole genome shotgun (WGS) entry which is preliminary data.</text>
</comment>
<gene>
    <name evidence="1" type="ORF">CDAR_230791</name>
</gene>
<evidence type="ECO:0000313" key="2">
    <source>
        <dbReference type="Proteomes" id="UP001054837"/>
    </source>
</evidence>
<dbReference type="Proteomes" id="UP001054837">
    <property type="component" value="Unassembled WGS sequence"/>
</dbReference>
<proteinExistence type="predicted"/>
<protein>
    <submittedName>
        <fullName evidence="1">Uncharacterized protein</fullName>
    </submittedName>
</protein>
<name>A0AAV4S2M9_9ARAC</name>
<accession>A0AAV4S2M9</accession>